<feature type="region of interest" description="Disordered" evidence="1">
    <location>
        <begin position="15"/>
        <end position="48"/>
    </location>
</feature>
<evidence type="ECO:0000256" key="1">
    <source>
        <dbReference type="SAM" id="MobiDB-lite"/>
    </source>
</evidence>
<protein>
    <submittedName>
        <fullName evidence="2">Uncharacterized protein</fullName>
    </submittedName>
</protein>
<gene>
    <name evidence="2" type="ORF">C2845_PM03G03130</name>
</gene>
<reference evidence="3" key="1">
    <citation type="journal article" date="2019" name="Nat. Commun.">
        <title>The genome of broomcorn millet.</title>
        <authorList>
            <person name="Zou C."/>
            <person name="Miki D."/>
            <person name="Li D."/>
            <person name="Tang Q."/>
            <person name="Xiao L."/>
            <person name="Rajput S."/>
            <person name="Deng P."/>
            <person name="Jia W."/>
            <person name="Huang R."/>
            <person name="Zhang M."/>
            <person name="Sun Y."/>
            <person name="Hu J."/>
            <person name="Fu X."/>
            <person name="Schnable P.S."/>
            <person name="Li F."/>
            <person name="Zhang H."/>
            <person name="Feng B."/>
            <person name="Zhu X."/>
            <person name="Liu R."/>
            <person name="Schnable J.C."/>
            <person name="Zhu J.-K."/>
            <person name="Zhang H."/>
        </authorList>
    </citation>
    <scope>NUCLEOTIDE SEQUENCE [LARGE SCALE GENOMIC DNA]</scope>
</reference>
<dbReference type="Proteomes" id="UP000275267">
    <property type="component" value="Unassembled WGS sequence"/>
</dbReference>
<organism evidence="2 3">
    <name type="scientific">Panicum miliaceum</name>
    <name type="common">Proso millet</name>
    <name type="synonym">Broomcorn millet</name>
    <dbReference type="NCBI Taxonomy" id="4540"/>
    <lineage>
        <taxon>Eukaryota</taxon>
        <taxon>Viridiplantae</taxon>
        <taxon>Streptophyta</taxon>
        <taxon>Embryophyta</taxon>
        <taxon>Tracheophyta</taxon>
        <taxon>Spermatophyta</taxon>
        <taxon>Magnoliopsida</taxon>
        <taxon>Liliopsida</taxon>
        <taxon>Poales</taxon>
        <taxon>Poaceae</taxon>
        <taxon>PACMAD clade</taxon>
        <taxon>Panicoideae</taxon>
        <taxon>Panicodae</taxon>
        <taxon>Paniceae</taxon>
        <taxon>Panicinae</taxon>
        <taxon>Panicum</taxon>
        <taxon>Panicum sect. Panicum</taxon>
    </lineage>
</organism>
<name>A0A3L6TEB2_PANMI</name>
<keyword evidence="3" id="KW-1185">Reference proteome</keyword>
<accession>A0A3L6TEB2</accession>
<feature type="compositionally biased region" description="Polar residues" evidence="1">
    <location>
        <begin position="15"/>
        <end position="27"/>
    </location>
</feature>
<evidence type="ECO:0000313" key="3">
    <source>
        <dbReference type="Proteomes" id="UP000275267"/>
    </source>
</evidence>
<proteinExistence type="predicted"/>
<comment type="caution">
    <text evidence="2">The sequence shown here is derived from an EMBL/GenBank/DDBJ whole genome shotgun (WGS) entry which is preliminary data.</text>
</comment>
<dbReference type="AlphaFoldDB" id="A0A3L6TEB2"/>
<evidence type="ECO:0000313" key="2">
    <source>
        <dbReference type="EMBL" id="RLN35166.1"/>
    </source>
</evidence>
<dbReference type="EMBL" id="PQIB02000002">
    <property type="protein sequence ID" value="RLN35166.1"/>
    <property type="molecule type" value="Genomic_DNA"/>
</dbReference>
<sequence>MEGCCFDLFSQEPLSAGSNVWPSQPSATGPAHAPAPRAGLHSLDLNSQMPQGEEFPHLHDYDTYLRATARKELAAAGALVSFPLAHRALWECRTNVQEEGPAGWLGVQHCTPTNLTSALRRRWQAAAVDTTTPCRRGLPTAEATTASSSAGRHREQAAAAVAVGAPTLPRGHRATVGSAPTRPTVAAPADVGAVVGVQRGVPALRKQAAATTSTLMKKVHGRRGWRT</sequence>